<evidence type="ECO:0000256" key="1">
    <source>
        <dbReference type="SAM" id="Coils"/>
    </source>
</evidence>
<evidence type="ECO:0000313" key="3">
    <source>
        <dbReference type="EMBL" id="ARJ56440.1"/>
    </source>
</evidence>
<dbReference type="STRING" id="1121267.CCUN_0823"/>
<dbReference type="SUPFAM" id="SSF53335">
    <property type="entry name" value="S-adenosyl-L-methionine-dependent methyltransferases"/>
    <property type="match status" value="1"/>
</dbReference>
<organism evidence="3 4">
    <name type="scientific">Campylobacter cuniculorum DSM 23162 = LMG 24588</name>
    <dbReference type="NCBI Taxonomy" id="1121267"/>
    <lineage>
        <taxon>Bacteria</taxon>
        <taxon>Pseudomonadati</taxon>
        <taxon>Campylobacterota</taxon>
        <taxon>Epsilonproteobacteria</taxon>
        <taxon>Campylobacterales</taxon>
        <taxon>Campylobacteraceae</taxon>
        <taxon>Campylobacter</taxon>
    </lineage>
</organism>
<name>A0A1W6BWK8_9BACT</name>
<dbReference type="NCBIfam" id="TIGR01444">
    <property type="entry name" value="fkbM_fam"/>
    <property type="match status" value="1"/>
</dbReference>
<dbReference type="eggNOG" id="COG1196">
    <property type="taxonomic scope" value="Bacteria"/>
</dbReference>
<dbReference type="InterPro" id="IPR052514">
    <property type="entry name" value="SAM-dependent_MTase"/>
</dbReference>
<dbReference type="AlphaFoldDB" id="A0A1W6BWK8"/>
<dbReference type="RefSeq" id="WP_027306108.1">
    <property type="nucleotide sequence ID" value="NZ_CP020867.1"/>
</dbReference>
<dbReference type="EMBL" id="CP020867">
    <property type="protein sequence ID" value="ARJ56440.1"/>
    <property type="molecule type" value="Genomic_DNA"/>
</dbReference>
<feature type="domain" description="Methyltransferase FkbM" evidence="2">
    <location>
        <begin position="61"/>
        <end position="214"/>
    </location>
</feature>
<dbReference type="KEGG" id="ccun:CCUN_0823"/>
<sequence>MIKQEDIVELSFENGVHYKMYLPFKESDYIQKIVFNTKKPYEYEMLSYILTQIPKNSTLLDIGMNIANHSLFLAANGFKIYAFEANSKMSAIAKESIRLNSFEDRIKIYEFGVSDRDEKAYFEKEKPWNFGSMSLSTIDENHQENLDFIECKSIDSLDIQDEIALVKIDIEGMESKALKGMKELIKKNRPIIYAEANFVEDFLKIDRILNEFNYVHWDIFGNSPTHLYYPIEKLNLNQMLQKNLSNIAGLKLYWTEYMQKDCFLHRIVNSNLNETKQMKRDLTLNLNEMKQMKKDLALNLNEVKQIKEFIKELTKNTENVNHLKKTLTYRWGKSLVESSKSVCKFFILPLTLCKDYRAFRQYLKKRNKK</sequence>
<dbReference type="InterPro" id="IPR029063">
    <property type="entry name" value="SAM-dependent_MTases_sf"/>
</dbReference>
<dbReference type="OrthoDB" id="5679686at2"/>
<dbReference type="Gene3D" id="3.40.50.150">
    <property type="entry name" value="Vaccinia Virus protein VP39"/>
    <property type="match status" value="1"/>
</dbReference>
<accession>A0A1W6BWK8</accession>
<evidence type="ECO:0000313" key="4">
    <source>
        <dbReference type="Proteomes" id="UP000192902"/>
    </source>
</evidence>
<dbReference type="InterPro" id="IPR006342">
    <property type="entry name" value="FkbM_mtfrase"/>
</dbReference>
<protein>
    <submittedName>
        <fullName evidence="3">Methyltransferase</fullName>
    </submittedName>
</protein>
<dbReference type="PANTHER" id="PTHR34203:SF15">
    <property type="entry name" value="SLL1173 PROTEIN"/>
    <property type="match status" value="1"/>
</dbReference>
<keyword evidence="1" id="KW-0175">Coiled coil</keyword>
<dbReference type="GO" id="GO:0008168">
    <property type="term" value="F:methyltransferase activity"/>
    <property type="evidence" value="ECO:0007669"/>
    <property type="project" value="UniProtKB-KW"/>
</dbReference>
<keyword evidence="3" id="KW-0489">Methyltransferase</keyword>
<dbReference type="Proteomes" id="UP000192902">
    <property type="component" value="Chromosome"/>
</dbReference>
<dbReference type="Pfam" id="PF05050">
    <property type="entry name" value="Methyltransf_21"/>
    <property type="match status" value="1"/>
</dbReference>
<dbReference type="GO" id="GO:0032259">
    <property type="term" value="P:methylation"/>
    <property type="evidence" value="ECO:0007669"/>
    <property type="project" value="UniProtKB-KW"/>
</dbReference>
<proteinExistence type="predicted"/>
<feature type="coiled-coil region" evidence="1">
    <location>
        <begin position="272"/>
        <end position="306"/>
    </location>
</feature>
<keyword evidence="3" id="KW-0808">Transferase</keyword>
<evidence type="ECO:0000259" key="2">
    <source>
        <dbReference type="Pfam" id="PF05050"/>
    </source>
</evidence>
<gene>
    <name evidence="3" type="ORF">CCUN_0823</name>
</gene>
<dbReference type="PANTHER" id="PTHR34203">
    <property type="entry name" value="METHYLTRANSFERASE, FKBM FAMILY PROTEIN"/>
    <property type="match status" value="1"/>
</dbReference>
<reference evidence="3 4" key="1">
    <citation type="submission" date="2017-04" db="EMBL/GenBank/DDBJ databases">
        <title>Complete genome sequence of the Campylobacter cuniculorum type strain LMG24588.</title>
        <authorList>
            <person name="Miller W.G."/>
            <person name="Yee E."/>
            <person name="Revez J."/>
            <person name="Bono J.L."/>
            <person name="Rossi M."/>
        </authorList>
    </citation>
    <scope>NUCLEOTIDE SEQUENCE [LARGE SCALE GENOMIC DNA]</scope>
    <source>
        <strain evidence="3 4">LMG 24588</strain>
    </source>
</reference>